<feature type="region of interest" description="Disordered" evidence="1">
    <location>
        <begin position="415"/>
        <end position="436"/>
    </location>
</feature>
<organism evidence="3 4">
    <name type="scientific">Solidesulfovibrio carbinoliphilus subsp. oakridgensis</name>
    <dbReference type="NCBI Taxonomy" id="694327"/>
    <lineage>
        <taxon>Bacteria</taxon>
        <taxon>Pseudomonadati</taxon>
        <taxon>Thermodesulfobacteriota</taxon>
        <taxon>Desulfovibrionia</taxon>
        <taxon>Desulfovibrionales</taxon>
        <taxon>Desulfovibrionaceae</taxon>
        <taxon>Solidesulfovibrio</taxon>
    </lineage>
</organism>
<dbReference type="InterPro" id="IPR052340">
    <property type="entry name" value="RNase_Y/CdgJ"/>
</dbReference>
<dbReference type="Pfam" id="PF08668">
    <property type="entry name" value="HDOD"/>
    <property type="match status" value="1"/>
</dbReference>
<evidence type="ECO:0000256" key="1">
    <source>
        <dbReference type="SAM" id="MobiDB-lite"/>
    </source>
</evidence>
<feature type="domain" description="HDOD" evidence="2">
    <location>
        <begin position="154"/>
        <end position="349"/>
    </location>
</feature>
<dbReference type="InterPro" id="IPR013976">
    <property type="entry name" value="HDOD"/>
</dbReference>
<dbReference type="RefSeq" id="WP_009181606.1">
    <property type="nucleotide sequence ID" value="NZ_CM001368.1"/>
</dbReference>
<dbReference type="OrthoDB" id="9803649at2"/>
<dbReference type="SUPFAM" id="SSF109604">
    <property type="entry name" value="HD-domain/PDEase-like"/>
    <property type="match status" value="1"/>
</dbReference>
<dbReference type="InterPro" id="IPR003607">
    <property type="entry name" value="HD/PDEase_dom"/>
</dbReference>
<evidence type="ECO:0000313" key="4">
    <source>
        <dbReference type="Proteomes" id="UP000004662"/>
    </source>
</evidence>
<name>G7QA77_9BACT</name>
<dbReference type="HOGENOM" id="CLU_048246_4_1_7"/>
<evidence type="ECO:0000259" key="2">
    <source>
        <dbReference type="PROSITE" id="PS51833"/>
    </source>
</evidence>
<protein>
    <submittedName>
        <fullName evidence="3">Signal transduction protein</fullName>
    </submittedName>
</protein>
<proteinExistence type="predicted"/>
<dbReference type="Proteomes" id="UP000004662">
    <property type="component" value="Chromosome"/>
</dbReference>
<dbReference type="Gene3D" id="1.10.3210.10">
    <property type="entry name" value="Hypothetical protein af1432"/>
    <property type="match status" value="1"/>
</dbReference>
<keyword evidence="4" id="KW-1185">Reference proteome</keyword>
<dbReference type="PANTHER" id="PTHR33525:SF3">
    <property type="entry name" value="RIBONUCLEASE Y"/>
    <property type="match status" value="1"/>
</dbReference>
<dbReference type="CDD" id="cd00077">
    <property type="entry name" value="HDc"/>
    <property type="match status" value="1"/>
</dbReference>
<dbReference type="EMBL" id="CM001368">
    <property type="protein sequence ID" value="EHJ48228.1"/>
    <property type="molecule type" value="Genomic_DNA"/>
</dbReference>
<reference evidence="4" key="1">
    <citation type="journal article" date="2015" name="Genome Announc.">
        <title>High-Quality Draft Genome Sequence of Desulfovibrio carbinoliphilus FW-101-2B, an Organic Acid-Oxidizing Sulfate-Reducing Bacterium Isolated from Uranium(VI)-Contaminated Groundwater.</title>
        <authorList>
            <person name="Ramsay B.D."/>
            <person name="Hwang C."/>
            <person name="Woo H.L."/>
            <person name="Carroll S.L."/>
            <person name="Lucas S."/>
            <person name="Han J."/>
            <person name="Lapidus A.L."/>
            <person name="Cheng J.F."/>
            <person name="Goodwin L.A."/>
            <person name="Pitluck S."/>
            <person name="Peters L."/>
            <person name="Chertkov O."/>
            <person name="Held B."/>
            <person name="Detter J.C."/>
            <person name="Han C.S."/>
            <person name="Tapia R."/>
            <person name="Land M.L."/>
            <person name="Hauser L.J."/>
            <person name="Kyrpides N.C."/>
            <person name="Ivanova N.N."/>
            <person name="Mikhailova N."/>
            <person name="Pagani I."/>
            <person name="Woyke T."/>
            <person name="Arkin A.P."/>
            <person name="Dehal P."/>
            <person name="Chivian D."/>
            <person name="Criddle C.S."/>
            <person name="Wu W."/>
            <person name="Chakraborty R."/>
            <person name="Hazen T.C."/>
            <person name="Fields M.W."/>
        </authorList>
    </citation>
    <scope>NUCLEOTIDE SEQUENCE [LARGE SCALE GENOMIC DNA]</scope>
    <source>
        <strain evidence="4">FW-101-2B</strain>
    </source>
</reference>
<accession>G7QA77</accession>
<dbReference type="PROSITE" id="PS51833">
    <property type="entry name" value="HDOD"/>
    <property type="match status" value="1"/>
</dbReference>
<gene>
    <name evidence="3" type="ORF">DFW101_2223</name>
</gene>
<dbReference type="PANTHER" id="PTHR33525">
    <property type="match status" value="1"/>
</dbReference>
<sequence length="436" mass="45134">MKQVNIEDAAHGMVAGEDVRGADGVLVLARGTAVDEAHLRAMRAYGVRSLSVVSDEAPPGEAGPGGPDDGTAATEARCRALLAPRFAALDLDAPFGRTVFDLAVRRAAARALACGLDLDAVPAAPPHLAPPPEASLFSARGVDPQSLVSGEVELASLPEVHVRLLDALNSDKTSAGELSTIIGRDPGLAARLLKLVNSPAYGSRAPVDTISRAVALVGRAELATLVMGLAAVHAFGDIDPELCDMRAFWSHGAACGTYAALLAAVCPGTAPDRVFVGGLLHDIGQLVILRRLPAAAGRALLLSRIEGLSIAAAEDAVLGFDHAAVSRALLTGWHFPETLTAMAAGHHQPDGRPEARETALVHVADILATAWAWPAFAGATVPALSEPAWRSLGLSAAVLPGIAVAGEDRIRDTEAVFFPAQTPPQARPHPDPRKRT</sequence>
<dbReference type="AlphaFoldDB" id="G7QA77"/>
<dbReference type="STRING" id="694327.DFW101_2223"/>
<evidence type="ECO:0000313" key="3">
    <source>
        <dbReference type="EMBL" id="EHJ48228.1"/>
    </source>
</evidence>
<dbReference type="eggNOG" id="COG1639">
    <property type="taxonomic scope" value="Bacteria"/>
</dbReference>